<feature type="transmembrane region" description="Helical" evidence="1">
    <location>
        <begin position="28"/>
        <end position="48"/>
    </location>
</feature>
<evidence type="ECO:0000313" key="2">
    <source>
        <dbReference type="EMBL" id="KAA1259296.1"/>
    </source>
</evidence>
<dbReference type="AlphaFoldDB" id="A0A5B1CFI2"/>
<keyword evidence="1" id="KW-0472">Membrane</keyword>
<keyword evidence="1" id="KW-1133">Transmembrane helix</keyword>
<keyword evidence="3" id="KW-1185">Reference proteome</keyword>
<proteinExistence type="predicted"/>
<accession>A0A5B1CFI2</accession>
<reference evidence="2 3" key="1">
    <citation type="submission" date="2019-08" db="EMBL/GenBank/DDBJ databases">
        <title>Deep-cultivation of Planctomycetes and their phenomic and genomic characterization uncovers novel biology.</title>
        <authorList>
            <person name="Wiegand S."/>
            <person name="Jogler M."/>
            <person name="Boedeker C."/>
            <person name="Pinto D."/>
            <person name="Vollmers J."/>
            <person name="Rivas-Marin E."/>
            <person name="Kohn T."/>
            <person name="Peeters S.H."/>
            <person name="Heuer A."/>
            <person name="Rast P."/>
            <person name="Oberbeckmann S."/>
            <person name="Bunk B."/>
            <person name="Jeske O."/>
            <person name="Meyerdierks A."/>
            <person name="Storesund J.E."/>
            <person name="Kallscheuer N."/>
            <person name="Luecker S."/>
            <person name="Lage O.M."/>
            <person name="Pohl T."/>
            <person name="Merkel B.J."/>
            <person name="Hornburger P."/>
            <person name="Mueller R.-W."/>
            <person name="Bruemmer F."/>
            <person name="Labrenz M."/>
            <person name="Spormann A.M."/>
            <person name="Op Den Camp H."/>
            <person name="Overmann J."/>
            <person name="Amann R."/>
            <person name="Jetten M.S.M."/>
            <person name="Mascher T."/>
            <person name="Medema M.H."/>
            <person name="Devos D.P."/>
            <person name="Kaster A.-K."/>
            <person name="Ovreas L."/>
            <person name="Rohde M."/>
            <person name="Galperin M.Y."/>
            <person name="Jogler C."/>
        </authorList>
    </citation>
    <scope>NUCLEOTIDE SEQUENCE [LARGE SCALE GENOMIC DNA]</scope>
    <source>
        <strain evidence="2 3">LF1</strain>
    </source>
</reference>
<protein>
    <submittedName>
        <fullName evidence="2">Uncharacterized protein</fullName>
    </submittedName>
</protein>
<dbReference type="Proteomes" id="UP000322699">
    <property type="component" value="Unassembled WGS sequence"/>
</dbReference>
<sequence>MCARILTSPSSKNEIGGGHFKGNSLFDAGGLTLLGCEVISFFTVNLNLNFRRES</sequence>
<evidence type="ECO:0000256" key="1">
    <source>
        <dbReference type="SAM" id="Phobius"/>
    </source>
</evidence>
<evidence type="ECO:0000313" key="3">
    <source>
        <dbReference type="Proteomes" id="UP000322699"/>
    </source>
</evidence>
<keyword evidence="1" id="KW-0812">Transmembrane</keyword>
<gene>
    <name evidence="2" type="ORF">LF1_18260</name>
</gene>
<name>A0A5B1CFI2_9BACT</name>
<dbReference type="EMBL" id="VRLW01000001">
    <property type="protein sequence ID" value="KAA1259296.1"/>
    <property type="molecule type" value="Genomic_DNA"/>
</dbReference>
<organism evidence="2 3">
    <name type="scientific">Rubripirellula obstinata</name>
    <dbReference type="NCBI Taxonomy" id="406547"/>
    <lineage>
        <taxon>Bacteria</taxon>
        <taxon>Pseudomonadati</taxon>
        <taxon>Planctomycetota</taxon>
        <taxon>Planctomycetia</taxon>
        <taxon>Pirellulales</taxon>
        <taxon>Pirellulaceae</taxon>
        <taxon>Rubripirellula</taxon>
    </lineage>
</organism>
<comment type="caution">
    <text evidence="2">The sequence shown here is derived from an EMBL/GenBank/DDBJ whole genome shotgun (WGS) entry which is preliminary data.</text>
</comment>